<protein>
    <recommendedName>
        <fullName evidence="4">Protein inturned</fullName>
    </recommendedName>
    <alternativeName>
        <fullName evidence="8">Inturned planar cell polarity effector homolog</fullName>
    </alternativeName>
</protein>
<feature type="region of interest" description="Disordered" evidence="9">
    <location>
        <begin position="694"/>
        <end position="733"/>
    </location>
</feature>
<accession>A0AAN9W853</accession>
<dbReference type="AlphaFoldDB" id="A0AAN9W853"/>
<evidence type="ECO:0000256" key="6">
    <source>
        <dbReference type="ARBA" id="ARBA00022490"/>
    </source>
</evidence>
<dbReference type="GO" id="GO:0016192">
    <property type="term" value="P:vesicle-mediated transport"/>
    <property type="evidence" value="ECO:0007669"/>
    <property type="project" value="InterPro"/>
</dbReference>
<reference evidence="11 12" key="1">
    <citation type="submission" date="2024-03" db="EMBL/GenBank/DDBJ databases">
        <title>The genome assembly and annotation of the cricket Gryllus longicercus Weissman &amp; Gray.</title>
        <authorList>
            <person name="Szrajer S."/>
            <person name="Gray D."/>
            <person name="Ylla G."/>
        </authorList>
    </citation>
    <scope>NUCLEOTIDE SEQUENCE [LARGE SCALE GENOMIC DNA]</scope>
    <source>
        <strain evidence="11">DAG 2021-001</strain>
        <tissue evidence="11">Whole body minus gut</tissue>
    </source>
</reference>
<comment type="subcellular location">
    <subcellularLocation>
        <location evidence="2">Cell surface</location>
    </subcellularLocation>
    <subcellularLocation>
        <location evidence="1">Cytoplasm</location>
        <location evidence="1">Cytoskeleton</location>
        <location evidence="1">Cilium basal body</location>
    </subcellularLocation>
</comment>
<name>A0AAN9W853_9ORTH</name>
<feature type="compositionally biased region" description="Low complexity" evidence="9">
    <location>
        <begin position="37"/>
        <end position="62"/>
    </location>
</feature>
<evidence type="ECO:0000256" key="7">
    <source>
        <dbReference type="ARBA" id="ARBA00022794"/>
    </source>
</evidence>
<evidence type="ECO:0000256" key="5">
    <source>
        <dbReference type="ARBA" id="ARBA00022473"/>
    </source>
</evidence>
<evidence type="ECO:0000259" key="10">
    <source>
        <dbReference type="PROSITE" id="PS50106"/>
    </source>
</evidence>
<gene>
    <name evidence="11" type="ORF">R5R35_000979</name>
</gene>
<evidence type="ECO:0000313" key="11">
    <source>
        <dbReference type="EMBL" id="KAK7870249.1"/>
    </source>
</evidence>
<sequence>MNDKAENQTLLKKQYLSENQAYRGDGGSSSGEDSCHSEGWWVGSETGSSCSSCCSDSQSDEGSVADWESEVDANGNLFFIQSPPESELQKYSQPVVEEIITEVPRGAPEGHPSRKGKLAGLIKRRNSKRYRHKSNANALVSQNNTNNNLDETPQLSVAAASSTSSCSVSPTSQQDSEGAYEVSLQLDPAARHNLGRRASLAESLLGLVVSASGDENKVRIVGFIPNGEAIRLNGIRIGDWLRCINNQEVTLQTLETVLGAFSSPCKVQLKLQRLTSDCVSEAKTASSQQVTGFKAGELSERVRSLVLVKPTEELCISIQTSCIGVMYLTQEGLSAGEESQDDQSLLYCFPAPASHCPLEAVRGALLTLHLLLPELTPSPPESSTIMLNGELIHVLYWACGRELLLLALPGSHYPLQEGRQLIADVVHFFQFNFQTLTRAFTAPECRSEVDCFFALFFSRLINGDHSGPQFEELMPVAHWVPLPTSAQIRLNSALSELESNDFEELGSNINDCQRLFSIIGSCMYHKGYLLASHLPRADLPDVHTMLRQRGLVPLLRSEPLQQLVVWHEVYPLSCSRGLPSDKDSSTGLNSVATAYPSPVGRWFLLIVGQEWDLLIILLESAGCTIRPTNNPGPDVCFVEEALDTLSYIQSIGISAMASKWMSGPPRPQVTTPEAVGINKSGRSQDHFLGFMRSAETKSSPPSLASSSLLSLSSPSGRRAGDNVSASTSTLARHRGSLDRLHSGMSAGSEDSASQACSSSVLSECSDEAVGSGGCGGTGVGGPVVGRRAERELRSGAGSRSSGGSGAPPGPRSDGSDSDDSDWEAYQAYSRRGYTGSSSEMSEATLSLLADVDEVLPTKLTAGEENALFHYVQLDTCEGILLAPPAGRETISGASQLREILSSFRQCCHNIHSLLQNTVGFKKMMGQEVTKTMSRSLVAIKEHGVLFEVSSSDPENKKQAQALAYWVVGRLFFAPQPREVYVCYLDSAPQNMVEIAFRLGLSAAG</sequence>
<dbReference type="InterPro" id="IPR043989">
    <property type="entry name" value="CCZ1/INTU/HSP4_longin_3"/>
</dbReference>
<comment type="similarity">
    <text evidence="3">Belongs to the inturned family.</text>
</comment>
<dbReference type="Pfam" id="PF19032">
    <property type="entry name" value="Intu_longin_2"/>
    <property type="match status" value="1"/>
</dbReference>
<evidence type="ECO:0000256" key="1">
    <source>
        <dbReference type="ARBA" id="ARBA00004120"/>
    </source>
</evidence>
<dbReference type="Pfam" id="PF19033">
    <property type="entry name" value="Intu_longin_3"/>
    <property type="match status" value="1"/>
</dbReference>
<evidence type="ECO:0000256" key="4">
    <source>
        <dbReference type="ARBA" id="ARBA00015639"/>
    </source>
</evidence>
<dbReference type="GO" id="GO:0005929">
    <property type="term" value="C:cilium"/>
    <property type="evidence" value="ECO:0007669"/>
    <property type="project" value="TreeGrafter"/>
</dbReference>
<dbReference type="Pfam" id="PF19031">
    <property type="entry name" value="Intu_longin_1"/>
    <property type="match status" value="1"/>
</dbReference>
<feature type="region of interest" description="Disordered" evidence="9">
    <location>
        <begin position="1"/>
        <end position="67"/>
    </location>
</feature>
<dbReference type="GO" id="GO:0001736">
    <property type="term" value="P:establishment of planar polarity"/>
    <property type="evidence" value="ECO:0007669"/>
    <property type="project" value="InterPro"/>
</dbReference>
<dbReference type="InterPro" id="IPR043987">
    <property type="entry name" value="CCZ1/INTU/HSP4_longin_1"/>
</dbReference>
<dbReference type="EMBL" id="JAZDUA010000061">
    <property type="protein sequence ID" value="KAK7870249.1"/>
    <property type="molecule type" value="Genomic_DNA"/>
</dbReference>
<dbReference type="GO" id="GO:0005737">
    <property type="term" value="C:cytoplasm"/>
    <property type="evidence" value="ECO:0007669"/>
    <property type="project" value="TreeGrafter"/>
</dbReference>
<proteinExistence type="inferred from homology"/>
<dbReference type="GO" id="GO:0007399">
    <property type="term" value="P:nervous system development"/>
    <property type="evidence" value="ECO:0007669"/>
    <property type="project" value="TreeGrafter"/>
</dbReference>
<evidence type="ECO:0000256" key="3">
    <source>
        <dbReference type="ARBA" id="ARBA00010034"/>
    </source>
</evidence>
<keyword evidence="7" id="KW-0970">Cilium biogenesis/degradation</keyword>
<dbReference type="InterPro" id="IPR039151">
    <property type="entry name" value="INTU"/>
</dbReference>
<organism evidence="11 12">
    <name type="scientific">Gryllus longicercus</name>
    <dbReference type="NCBI Taxonomy" id="2509291"/>
    <lineage>
        <taxon>Eukaryota</taxon>
        <taxon>Metazoa</taxon>
        <taxon>Ecdysozoa</taxon>
        <taxon>Arthropoda</taxon>
        <taxon>Hexapoda</taxon>
        <taxon>Insecta</taxon>
        <taxon>Pterygota</taxon>
        <taxon>Neoptera</taxon>
        <taxon>Polyneoptera</taxon>
        <taxon>Orthoptera</taxon>
        <taxon>Ensifera</taxon>
        <taxon>Gryllidea</taxon>
        <taxon>Grylloidea</taxon>
        <taxon>Gryllidae</taxon>
        <taxon>Gryllinae</taxon>
        <taxon>Gryllus</taxon>
    </lineage>
</organism>
<keyword evidence="6" id="KW-0963">Cytoplasm</keyword>
<evidence type="ECO:0000256" key="2">
    <source>
        <dbReference type="ARBA" id="ARBA00004241"/>
    </source>
</evidence>
<feature type="compositionally biased region" description="Low complexity" evidence="9">
    <location>
        <begin position="698"/>
        <end position="715"/>
    </location>
</feature>
<comment type="caution">
    <text evidence="11">The sequence shown here is derived from an EMBL/GenBank/DDBJ whole genome shotgun (WGS) entry which is preliminary data.</text>
</comment>
<dbReference type="Proteomes" id="UP001378592">
    <property type="component" value="Unassembled WGS sequence"/>
</dbReference>
<keyword evidence="5" id="KW-0217">Developmental protein</keyword>
<feature type="region of interest" description="Disordered" evidence="9">
    <location>
        <begin position="791"/>
        <end position="821"/>
    </location>
</feature>
<dbReference type="GO" id="GO:0009986">
    <property type="term" value="C:cell surface"/>
    <property type="evidence" value="ECO:0007669"/>
    <property type="project" value="UniProtKB-SubCell"/>
</dbReference>
<feature type="compositionally biased region" description="Polar residues" evidence="9">
    <location>
        <begin position="7"/>
        <end position="20"/>
    </location>
</feature>
<feature type="domain" description="PDZ" evidence="10">
    <location>
        <begin position="181"/>
        <end position="275"/>
    </location>
</feature>
<dbReference type="InterPro" id="IPR036034">
    <property type="entry name" value="PDZ_sf"/>
</dbReference>
<evidence type="ECO:0000256" key="9">
    <source>
        <dbReference type="SAM" id="MobiDB-lite"/>
    </source>
</evidence>
<evidence type="ECO:0000313" key="12">
    <source>
        <dbReference type="Proteomes" id="UP001378592"/>
    </source>
</evidence>
<dbReference type="PANTHER" id="PTHR21082">
    <property type="entry name" value="PROTEIN INTURNED"/>
    <property type="match status" value="1"/>
</dbReference>
<dbReference type="PROSITE" id="PS50106">
    <property type="entry name" value="PDZ"/>
    <property type="match status" value="1"/>
</dbReference>
<evidence type="ECO:0000256" key="8">
    <source>
        <dbReference type="ARBA" id="ARBA00032633"/>
    </source>
</evidence>
<dbReference type="InterPro" id="IPR043988">
    <property type="entry name" value="CCZ1/INTU_longin_2"/>
</dbReference>
<dbReference type="SUPFAM" id="SSF50156">
    <property type="entry name" value="PDZ domain-like"/>
    <property type="match status" value="1"/>
</dbReference>
<dbReference type="InterPro" id="IPR001478">
    <property type="entry name" value="PDZ"/>
</dbReference>
<keyword evidence="12" id="KW-1185">Reference proteome</keyword>
<dbReference type="PANTHER" id="PTHR21082:SF4">
    <property type="entry name" value="PROTEIN INTURNED"/>
    <property type="match status" value="1"/>
</dbReference>
<dbReference type="GO" id="GO:0060271">
    <property type="term" value="P:cilium assembly"/>
    <property type="evidence" value="ECO:0007669"/>
    <property type="project" value="InterPro"/>
</dbReference>